<feature type="region of interest" description="Disordered" evidence="6">
    <location>
        <begin position="216"/>
        <end position="263"/>
    </location>
</feature>
<keyword evidence="2" id="KW-0805">Transcription regulation</keyword>
<feature type="region of interest" description="Disordered" evidence="6">
    <location>
        <begin position="403"/>
        <end position="449"/>
    </location>
</feature>
<dbReference type="SUPFAM" id="SSF54171">
    <property type="entry name" value="DNA-binding domain"/>
    <property type="match status" value="1"/>
</dbReference>
<evidence type="ECO:0000256" key="5">
    <source>
        <dbReference type="ARBA" id="ARBA00023242"/>
    </source>
</evidence>
<comment type="caution">
    <text evidence="8">The sequence shown here is derived from an EMBL/GenBank/DDBJ whole genome shotgun (WGS) entry which is preliminary data.</text>
</comment>
<dbReference type="PRINTS" id="PR00367">
    <property type="entry name" value="ETHRSPELEMNT"/>
</dbReference>
<feature type="region of interest" description="Disordered" evidence="6">
    <location>
        <begin position="377"/>
        <end position="396"/>
    </location>
</feature>
<evidence type="ECO:0000256" key="2">
    <source>
        <dbReference type="ARBA" id="ARBA00023015"/>
    </source>
</evidence>
<feature type="region of interest" description="Disordered" evidence="6">
    <location>
        <begin position="1"/>
        <end position="111"/>
    </location>
</feature>
<dbReference type="AlphaFoldDB" id="A0A835E181"/>
<evidence type="ECO:0000259" key="7">
    <source>
        <dbReference type="PROSITE" id="PS51032"/>
    </source>
</evidence>
<evidence type="ECO:0000256" key="4">
    <source>
        <dbReference type="ARBA" id="ARBA00023163"/>
    </source>
</evidence>
<evidence type="ECO:0000256" key="3">
    <source>
        <dbReference type="ARBA" id="ARBA00023125"/>
    </source>
</evidence>
<dbReference type="InterPro" id="IPR001471">
    <property type="entry name" value="AP2/ERF_dom"/>
</dbReference>
<feature type="compositionally biased region" description="Basic residues" evidence="6">
    <location>
        <begin position="32"/>
        <end position="41"/>
    </location>
</feature>
<dbReference type="FunFam" id="3.30.730.10:FF:000001">
    <property type="entry name" value="Ethylene-responsive transcription factor 2"/>
    <property type="match status" value="1"/>
</dbReference>
<feature type="compositionally biased region" description="Basic and acidic residues" evidence="6">
    <location>
        <begin position="437"/>
        <end position="449"/>
    </location>
</feature>
<evidence type="ECO:0000256" key="6">
    <source>
        <dbReference type="SAM" id="MobiDB-lite"/>
    </source>
</evidence>
<feature type="compositionally biased region" description="Polar residues" evidence="6">
    <location>
        <begin position="62"/>
        <end position="76"/>
    </location>
</feature>
<keyword evidence="5" id="KW-0539">Nucleus</keyword>
<comment type="subcellular location">
    <subcellularLocation>
        <location evidence="1">Nucleus</location>
    </subcellularLocation>
</comment>
<organism evidence="8 9">
    <name type="scientific">Digitaria exilis</name>
    <dbReference type="NCBI Taxonomy" id="1010633"/>
    <lineage>
        <taxon>Eukaryota</taxon>
        <taxon>Viridiplantae</taxon>
        <taxon>Streptophyta</taxon>
        <taxon>Embryophyta</taxon>
        <taxon>Tracheophyta</taxon>
        <taxon>Spermatophyta</taxon>
        <taxon>Magnoliopsida</taxon>
        <taxon>Liliopsida</taxon>
        <taxon>Poales</taxon>
        <taxon>Poaceae</taxon>
        <taxon>PACMAD clade</taxon>
        <taxon>Panicoideae</taxon>
        <taxon>Panicodae</taxon>
        <taxon>Paniceae</taxon>
        <taxon>Anthephorinae</taxon>
        <taxon>Digitaria</taxon>
    </lineage>
</organism>
<dbReference type="CDD" id="cd00018">
    <property type="entry name" value="AP2"/>
    <property type="match status" value="1"/>
</dbReference>
<evidence type="ECO:0000313" key="8">
    <source>
        <dbReference type="EMBL" id="KAF8662622.1"/>
    </source>
</evidence>
<sequence length="493" mass="52803">MLITHETDTNATRATSLTPTEPARGADSRTRYYLHARRRPRRADADRRWGGGRRPWAPRRPSSQVHHTAKRTSPSFLPSPSPAWTPPSTAPPPPSPLRRRPPSPLVLHPKFPTHPLPSLTIAKLLQQPSTTKLGRKKPPASTAIAAQRHQRWTSPAGSGSSSGSGASAEQPSLRGVRKRPWGRYAAEIRDPVRKSRVWLGTFDTPEEAARAYDAAARKLRGPSATTNYPAADGRVEPKSPAASGSGVASSAEDAAWSDSSSSPSRDVVTVAVAAPPPSLDLSLALPAAVSGEQQMFLDPTAAAMVAVAPALLQFLPPKSEEEEAPPRRWSGSSTSSAVVFDAAPAVGLRLDLNLGLPTEMREEFDWEWERPSDVHGRACSGASSIGGGGGPSRTWSLEATRHEGTDGRAARARGAHGTAPGNETESAWPWETGGARRSRDSSRLRPPDAARLRLRRGLVEEYRVRCGHHDPKAKAPVSIAGLTKPGNRSVSDR</sequence>
<keyword evidence="3" id="KW-0238">DNA-binding</keyword>
<dbReference type="GO" id="GO:0005634">
    <property type="term" value="C:nucleus"/>
    <property type="evidence" value="ECO:0007669"/>
    <property type="project" value="UniProtKB-SubCell"/>
</dbReference>
<feature type="compositionally biased region" description="Pro residues" evidence="6">
    <location>
        <begin position="77"/>
        <end position="96"/>
    </location>
</feature>
<proteinExistence type="predicted"/>
<dbReference type="SMART" id="SM00380">
    <property type="entry name" value="AP2"/>
    <property type="match status" value="1"/>
</dbReference>
<evidence type="ECO:0000256" key="1">
    <source>
        <dbReference type="ARBA" id="ARBA00004123"/>
    </source>
</evidence>
<feature type="compositionally biased region" description="Low complexity" evidence="6">
    <location>
        <begin position="239"/>
        <end position="263"/>
    </location>
</feature>
<feature type="compositionally biased region" description="Polar residues" evidence="6">
    <location>
        <begin position="9"/>
        <end position="19"/>
    </location>
</feature>
<feature type="domain" description="AP2/ERF" evidence="7">
    <location>
        <begin position="172"/>
        <end position="229"/>
    </location>
</feature>
<dbReference type="PROSITE" id="PS51032">
    <property type="entry name" value="AP2_ERF"/>
    <property type="match status" value="1"/>
</dbReference>
<keyword evidence="9" id="KW-1185">Reference proteome</keyword>
<name>A0A835E181_9POAL</name>
<keyword evidence="4" id="KW-0804">Transcription</keyword>
<dbReference type="Pfam" id="PF00847">
    <property type="entry name" value="AP2"/>
    <property type="match status" value="1"/>
</dbReference>
<dbReference type="PANTHER" id="PTHR31677:SF231">
    <property type="entry name" value="ETHYLENE-RESPONSIVE TRANSCRIPTION FACTOR 4"/>
    <property type="match status" value="1"/>
</dbReference>
<dbReference type="GO" id="GO:0003677">
    <property type="term" value="F:DNA binding"/>
    <property type="evidence" value="ECO:0007669"/>
    <property type="project" value="UniProtKB-KW"/>
</dbReference>
<gene>
    <name evidence="8" type="ORF">HU200_056223</name>
</gene>
<feature type="region of interest" description="Disordered" evidence="6">
    <location>
        <begin position="128"/>
        <end position="176"/>
    </location>
</feature>
<dbReference type="GO" id="GO:0003700">
    <property type="term" value="F:DNA-binding transcription factor activity"/>
    <property type="evidence" value="ECO:0007669"/>
    <property type="project" value="InterPro"/>
</dbReference>
<accession>A0A835E181</accession>
<dbReference type="PANTHER" id="PTHR31677">
    <property type="entry name" value="AP2 DOMAIN CLASS TRANSCRIPTION FACTOR"/>
    <property type="match status" value="1"/>
</dbReference>
<feature type="region of interest" description="Disordered" evidence="6">
    <location>
        <begin position="465"/>
        <end position="493"/>
    </location>
</feature>
<dbReference type="InterPro" id="IPR036955">
    <property type="entry name" value="AP2/ERF_dom_sf"/>
</dbReference>
<dbReference type="Gene3D" id="3.30.730.10">
    <property type="entry name" value="AP2/ERF domain"/>
    <property type="match status" value="1"/>
</dbReference>
<evidence type="ECO:0000313" key="9">
    <source>
        <dbReference type="Proteomes" id="UP000636709"/>
    </source>
</evidence>
<dbReference type="Proteomes" id="UP000636709">
    <property type="component" value="Unassembled WGS sequence"/>
</dbReference>
<feature type="compositionally biased region" description="Low complexity" evidence="6">
    <location>
        <begin position="156"/>
        <end position="168"/>
    </location>
</feature>
<dbReference type="EMBL" id="JACEFO010002380">
    <property type="protein sequence ID" value="KAF8662622.1"/>
    <property type="molecule type" value="Genomic_DNA"/>
</dbReference>
<reference evidence="8" key="1">
    <citation type="submission" date="2020-07" db="EMBL/GenBank/DDBJ databases">
        <title>Genome sequence and genetic diversity analysis of an under-domesticated orphan crop, white fonio (Digitaria exilis).</title>
        <authorList>
            <person name="Bennetzen J.L."/>
            <person name="Chen S."/>
            <person name="Ma X."/>
            <person name="Wang X."/>
            <person name="Yssel A.E.J."/>
            <person name="Chaluvadi S.R."/>
            <person name="Johnson M."/>
            <person name="Gangashetty P."/>
            <person name="Hamidou F."/>
            <person name="Sanogo M.D."/>
            <person name="Zwaenepoel A."/>
            <person name="Wallace J."/>
            <person name="Van De Peer Y."/>
            <person name="Van Deynze A."/>
        </authorList>
    </citation>
    <scope>NUCLEOTIDE SEQUENCE</scope>
    <source>
        <tissue evidence="8">Leaves</tissue>
    </source>
</reference>
<dbReference type="InterPro" id="IPR016177">
    <property type="entry name" value="DNA-bd_dom_sf"/>
</dbReference>
<protein>
    <recommendedName>
        <fullName evidence="7">AP2/ERF domain-containing protein</fullName>
    </recommendedName>
</protein>